<reference evidence="2 3" key="1">
    <citation type="journal article" date="2023" name="Commun. Biol.">
        <title>Reorganization of the ancestral sex-determining regions during the evolution of trioecy in Pleodorina starrii.</title>
        <authorList>
            <person name="Takahashi K."/>
            <person name="Suzuki S."/>
            <person name="Kawai-Toyooka H."/>
            <person name="Yamamoto K."/>
            <person name="Hamaji T."/>
            <person name="Ootsuki R."/>
            <person name="Yamaguchi H."/>
            <person name="Kawachi M."/>
            <person name="Higashiyama T."/>
            <person name="Nozaki H."/>
        </authorList>
    </citation>
    <scope>NUCLEOTIDE SEQUENCE [LARGE SCALE GENOMIC DNA]</scope>
    <source>
        <strain evidence="2 3">NIES-4479</strain>
    </source>
</reference>
<protein>
    <submittedName>
        <fullName evidence="2">Uncharacterized protein</fullName>
    </submittedName>
</protein>
<evidence type="ECO:0000313" key="3">
    <source>
        <dbReference type="Proteomes" id="UP001165080"/>
    </source>
</evidence>
<name>A0A9W6C3L7_9CHLO</name>
<keyword evidence="3" id="KW-1185">Reference proteome</keyword>
<gene>
    <name evidence="2" type="primary">PLESTB003934</name>
    <name evidence="2" type="ORF">PLESTB_001940400</name>
</gene>
<accession>A0A9W6C3L7</accession>
<comment type="caution">
    <text evidence="2">The sequence shown here is derived from an EMBL/GenBank/DDBJ whole genome shotgun (WGS) entry which is preliminary data.</text>
</comment>
<feature type="region of interest" description="Disordered" evidence="1">
    <location>
        <begin position="1"/>
        <end position="124"/>
    </location>
</feature>
<dbReference type="Proteomes" id="UP001165080">
    <property type="component" value="Unassembled WGS sequence"/>
</dbReference>
<evidence type="ECO:0000256" key="1">
    <source>
        <dbReference type="SAM" id="MobiDB-lite"/>
    </source>
</evidence>
<proteinExistence type="predicted"/>
<dbReference type="EMBL" id="BRXU01000070">
    <property type="protein sequence ID" value="GLC62795.1"/>
    <property type="molecule type" value="Genomic_DNA"/>
</dbReference>
<sequence length="162" mass="15701">MLQAMLQQPPAKRPGPAPAAVERLEAPQWQPRWRSQAQGSMWPAAAADASKPGVGAKGSLQRRGGGGDCLGGGRGIEGGGGSFGGGGRSGGGGSFDGGGDLGTVGGGGNRFSIGGGGGGRRYTWRAPPRQWEAVIDIERTAAPAVAAAAAAAAAAGGDAVLA</sequence>
<evidence type="ECO:0000313" key="2">
    <source>
        <dbReference type="EMBL" id="GLC62795.1"/>
    </source>
</evidence>
<organism evidence="2 3">
    <name type="scientific">Pleodorina starrii</name>
    <dbReference type="NCBI Taxonomy" id="330485"/>
    <lineage>
        <taxon>Eukaryota</taxon>
        <taxon>Viridiplantae</taxon>
        <taxon>Chlorophyta</taxon>
        <taxon>core chlorophytes</taxon>
        <taxon>Chlorophyceae</taxon>
        <taxon>CS clade</taxon>
        <taxon>Chlamydomonadales</taxon>
        <taxon>Volvocaceae</taxon>
        <taxon>Pleodorina</taxon>
    </lineage>
</organism>
<feature type="compositionally biased region" description="Gly residues" evidence="1">
    <location>
        <begin position="63"/>
        <end position="120"/>
    </location>
</feature>
<dbReference type="AlphaFoldDB" id="A0A9W6C3L7"/>